<accession>Q6BSI2</accession>
<evidence type="ECO:0000313" key="2">
    <source>
        <dbReference type="Proteomes" id="UP000000599"/>
    </source>
</evidence>
<dbReference type="EMBL" id="CR382136">
    <property type="protein sequence ID" value="CAG86984.2"/>
    <property type="molecule type" value="Genomic_DNA"/>
</dbReference>
<dbReference type="VEuPathDB" id="FungiDB:DEHA2D08668g"/>
<evidence type="ECO:0000313" key="1">
    <source>
        <dbReference type="EMBL" id="CAG86984.2"/>
    </source>
</evidence>
<keyword evidence="2" id="KW-1185">Reference proteome</keyword>
<name>Q6BSI2_DEBHA</name>
<dbReference type="HOGENOM" id="CLU_3191306_0_0_1"/>
<dbReference type="OrthoDB" id="3509362at2759"/>
<proteinExistence type="predicted"/>
<dbReference type="GeneID" id="2901046"/>
<protein>
    <submittedName>
        <fullName evidence="1">DEHA2D08668p</fullName>
    </submittedName>
</protein>
<sequence length="46" mass="5058">MYTHILGGYDTVSEYVLLDANSVTDSSVVRIPKNLSMNEAWPLVSA</sequence>
<dbReference type="KEGG" id="dha:DEHA2D08668g"/>
<dbReference type="InParanoid" id="Q6BSI2"/>
<dbReference type="RefSeq" id="XP_458838.2">
    <property type="nucleotide sequence ID" value="XM_458838.1"/>
</dbReference>
<gene>
    <name evidence="1" type="ordered locus">DEHA2D08668g</name>
</gene>
<reference evidence="1 2" key="1">
    <citation type="journal article" date="2004" name="Nature">
        <title>Genome evolution in yeasts.</title>
        <authorList>
            <consortium name="Genolevures"/>
            <person name="Dujon B."/>
            <person name="Sherman D."/>
            <person name="Fischer G."/>
            <person name="Durrens P."/>
            <person name="Casaregola S."/>
            <person name="Lafontaine I."/>
            <person name="de Montigny J."/>
            <person name="Marck C."/>
            <person name="Neuveglise C."/>
            <person name="Talla E."/>
            <person name="Goffard N."/>
            <person name="Frangeul L."/>
            <person name="Aigle M."/>
            <person name="Anthouard V."/>
            <person name="Babour A."/>
            <person name="Barbe V."/>
            <person name="Barnay S."/>
            <person name="Blanchin S."/>
            <person name="Beckerich J.M."/>
            <person name="Beyne E."/>
            <person name="Bleykasten C."/>
            <person name="Boisrame A."/>
            <person name="Boyer J."/>
            <person name="Cattolico L."/>
            <person name="Confanioleri F."/>
            <person name="de Daruvar A."/>
            <person name="Despons L."/>
            <person name="Fabre E."/>
            <person name="Fairhead C."/>
            <person name="Ferry-Dumazet H."/>
            <person name="Groppi A."/>
            <person name="Hantraye F."/>
            <person name="Hennequin C."/>
            <person name="Jauniaux N."/>
            <person name="Joyet P."/>
            <person name="Kachouri R."/>
            <person name="Kerrest A."/>
            <person name="Koszul R."/>
            <person name="Lemaire M."/>
            <person name="Lesur I."/>
            <person name="Ma L."/>
            <person name="Muller H."/>
            <person name="Nicaud J.M."/>
            <person name="Nikolski M."/>
            <person name="Oztas S."/>
            <person name="Ozier-Kalogeropoulos O."/>
            <person name="Pellenz S."/>
            <person name="Potier S."/>
            <person name="Richard G.F."/>
            <person name="Straub M.L."/>
            <person name="Suleau A."/>
            <person name="Swennene D."/>
            <person name="Tekaia F."/>
            <person name="Wesolowski-Louvel M."/>
            <person name="Westhof E."/>
            <person name="Wirth B."/>
            <person name="Zeniou-Meyer M."/>
            <person name="Zivanovic I."/>
            <person name="Bolotin-Fukuhara M."/>
            <person name="Thierry A."/>
            <person name="Bouchier C."/>
            <person name="Caudron B."/>
            <person name="Scarpelli C."/>
            <person name="Gaillardin C."/>
            <person name="Weissenbach J."/>
            <person name="Wincker P."/>
            <person name="Souciet J.L."/>
        </authorList>
    </citation>
    <scope>NUCLEOTIDE SEQUENCE [LARGE SCALE GENOMIC DNA]</scope>
    <source>
        <strain evidence="2">ATCC 36239 / CBS 767 / BCRC 21394 / JCM 1990 / NBRC 0083 / IGC 2968</strain>
    </source>
</reference>
<organism evidence="1 2">
    <name type="scientific">Debaryomyces hansenii (strain ATCC 36239 / CBS 767 / BCRC 21394 / JCM 1990 / NBRC 0083 / IGC 2968)</name>
    <name type="common">Yeast</name>
    <name type="synonym">Torulaspora hansenii</name>
    <dbReference type="NCBI Taxonomy" id="284592"/>
    <lineage>
        <taxon>Eukaryota</taxon>
        <taxon>Fungi</taxon>
        <taxon>Dikarya</taxon>
        <taxon>Ascomycota</taxon>
        <taxon>Saccharomycotina</taxon>
        <taxon>Pichiomycetes</taxon>
        <taxon>Debaryomycetaceae</taxon>
        <taxon>Debaryomyces</taxon>
    </lineage>
</organism>
<dbReference type="AlphaFoldDB" id="Q6BSI2"/>
<dbReference type="Proteomes" id="UP000000599">
    <property type="component" value="Chromosome D"/>
</dbReference>